<evidence type="ECO:0000256" key="2">
    <source>
        <dbReference type="PROSITE-ProRule" id="PRU00708"/>
    </source>
</evidence>
<evidence type="ECO:0000313" key="4">
    <source>
        <dbReference type="Proteomes" id="UP000222542"/>
    </source>
</evidence>
<evidence type="ECO:0000256" key="1">
    <source>
        <dbReference type="ARBA" id="ARBA00022737"/>
    </source>
</evidence>
<accession>A0A2G2Y120</accession>
<keyword evidence="1" id="KW-0677">Repeat</keyword>
<reference evidence="3 4" key="1">
    <citation type="journal article" date="2014" name="Nat. Genet.">
        <title>Genome sequence of the hot pepper provides insights into the evolution of pungency in Capsicum species.</title>
        <authorList>
            <person name="Kim S."/>
            <person name="Park M."/>
            <person name="Yeom S.I."/>
            <person name="Kim Y.M."/>
            <person name="Lee J.M."/>
            <person name="Lee H.A."/>
            <person name="Seo E."/>
            <person name="Choi J."/>
            <person name="Cheong K."/>
            <person name="Kim K.T."/>
            <person name="Jung K."/>
            <person name="Lee G.W."/>
            <person name="Oh S.K."/>
            <person name="Bae C."/>
            <person name="Kim S.B."/>
            <person name="Lee H.Y."/>
            <person name="Kim S.Y."/>
            <person name="Kim M.S."/>
            <person name="Kang B.C."/>
            <person name="Jo Y.D."/>
            <person name="Yang H.B."/>
            <person name="Jeong H.J."/>
            <person name="Kang W.H."/>
            <person name="Kwon J.K."/>
            <person name="Shin C."/>
            <person name="Lim J.Y."/>
            <person name="Park J.H."/>
            <person name="Huh J.H."/>
            <person name="Kim J.S."/>
            <person name="Kim B.D."/>
            <person name="Cohen O."/>
            <person name="Paran I."/>
            <person name="Suh M.C."/>
            <person name="Lee S.B."/>
            <person name="Kim Y.K."/>
            <person name="Shin Y."/>
            <person name="Noh S.J."/>
            <person name="Park J."/>
            <person name="Seo Y.S."/>
            <person name="Kwon S.Y."/>
            <person name="Kim H.A."/>
            <person name="Park J.M."/>
            <person name="Kim H.J."/>
            <person name="Choi S.B."/>
            <person name="Bosland P.W."/>
            <person name="Reeves G."/>
            <person name="Jo S.H."/>
            <person name="Lee B.W."/>
            <person name="Cho H.T."/>
            <person name="Choi H.S."/>
            <person name="Lee M.S."/>
            <person name="Yu Y."/>
            <person name="Do Choi Y."/>
            <person name="Park B.S."/>
            <person name="van Deynze A."/>
            <person name="Ashrafi H."/>
            <person name="Hill T."/>
            <person name="Kim W.T."/>
            <person name="Pai H.S."/>
            <person name="Ahn H.K."/>
            <person name="Yeam I."/>
            <person name="Giovannoni J.J."/>
            <person name="Rose J.K."/>
            <person name="Sorensen I."/>
            <person name="Lee S.J."/>
            <person name="Kim R.W."/>
            <person name="Choi I.Y."/>
            <person name="Choi B.S."/>
            <person name="Lim J.S."/>
            <person name="Lee Y.H."/>
            <person name="Choi D."/>
        </authorList>
    </citation>
    <scope>NUCLEOTIDE SEQUENCE [LARGE SCALE GENOMIC DNA]</scope>
    <source>
        <strain evidence="4">cv. CM334</strain>
    </source>
</reference>
<dbReference type="InterPro" id="IPR046960">
    <property type="entry name" value="PPR_At4g14850-like_plant"/>
</dbReference>
<dbReference type="AlphaFoldDB" id="A0A2G2Y120"/>
<dbReference type="STRING" id="4072.A0A2G2Y120"/>
<protein>
    <submittedName>
        <fullName evidence="3">Pentatricopeptide repeat-containing protein</fullName>
    </submittedName>
</protein>
<gene>
    <name evidence="3" type="ORF">T459_32667</name>
</gene>
<feature type="repeat" description="PPR" evidence="2">
    <location>
        <begin position="156"/>
        <end position="190"/>
    </location>
</feature>
<name>A0A2G2Y120_CAPAN</name>
<dbReference type="Pfam" id="PF01535">
    <property type="entry name" value="PPR"/>
    <property type="match status" value="4"/>
</dbReference>
<dbReference type="GO" id="GO:0009451">
    <property type="term" value="P:RNA modification"/>
    <property type="evidence" value="ECO:0007669"/>
    <property type="project" value="InterPro"/>
</dbReference>
<keyword evidence="4" id="KW-1185">Reference proteome</keyword>
<reference evidence="3 4" key="2">
    <citation type="journal article" date="2017" name="Genome Biol.">
        <title>New reference genome sequences of hot pepper reveal the massive evolution of plant disease-resistance genes by retroduplication.</title>
        <authorList>
            <person name="Kim S."/>
            <person name="Park J."/>
            <person name="Yeom S.I."/>
            <person name="Kim Y.M."/>
            <person name="Seo E."/>
            <person name="Kim K.T."/>
            <person name="Kim M.S."/>
            <person name="Lee J.M."/>
            <person name="Cheong K."/>
            <person name="Shin H.S."/>
            <person name="Kim S.B."/>
            <person name="Han K."/>
            <person name="Lee J."/>
            <person name="Park M."/>
            <person name="Lee H.A."/>
            <person name="Lee H.Y."/>
            <person name="Lee Y."/>
            <person name="Oh S."/>
            <person name="Lee J.H."/>
            <person name="Choi E."/>
            <person name="Choi E."/>
            <person name="Lee S.E."/>
            <person name="Jeon J."/>
            <person name="Kim H."/>
            <person name="Choi G."/>
            <person name="Song H."/>
            <person name="Lee J."/>
            <person name="Lee S.C."/>
            <person name="Kwon J.K."/>
            <person name="Lee H.Y."/>
            <person name="Koo N."/>
            <person name="Hong Y."/>
            <person name="Kim R.W."/>
            <person name="Kang W.H."/>
            <person name="Huh J.H."/>
            <person name="Kang B.C."/>
            <person name="Yang T.J."/>
            <person name="Lee Y.H."/>
            <person name="Bennetzen J.L."/>
            <person name="Choi D."/>
        </authorList>
    </citation>
    <scope>NUCLEOTIDE SEQUENCE [LARGE SCALE GENOMIC DNA]</scope>
    <source>
        <strain evidence="4">cv. CM334</strain>
    </source>
</reference>
<comment type="caution">
    <text evidence="3">The sequence shown here is derived from an EMBL/GenBank/DDBJ whole genome shotgun (WGS) entry which is preliminary data.</text>
</comment>
<organism evidence="3 4">
    <name type="scientific">Capsicum annuum</name>
    <name type="common">Capsicum pepper</name>
    <dbReference type="NCBI Taxonomy" id="4072"/>
    <lineage>
        <taxon>Eukaryota</taxon>
        <taxon>Viridiplantae</taxon>
        <taxon>Streptophyta</taxon>
        <taxon>Embryophyta</taxon>
        <taxon>Tracheophyta</taxon>
        <taxon>Spermatophyta</taxon>
        <taxon>Magnoliopsida</taxon>
        <taxon>eudicotyledons</taxon>
        <taxon>Gunneridae</taxon>
        <taxon>Pentapetalae</taxon>
        <taxon>asterids</taxon>
        <taxon>lamiids</taxon>
        <taxon>Solanales</taxon>
        <taxon>Solanaceae</taxon>
        <taxon>Solanoideae</taxon>
        <taxon>Capsiceae</taxon>
        <taxon>Capsicum</taxon>
    </lineage>
</organism>
<dbReference type="Proteomes" id="UP000222542">
    <property type="component" value="Unassembled WGS sequence"/>
</dbReference>
<evidence type="ECO:0000313" key="3">
    <source>
        <dbReference type="EMBL" id="PHT63443.1"/>
    </source>
</evidence>
<dbReference type="InterPro" id="IPR011990">
    <property type="entry name" value="TPR-like_helical_dom_sf"/>
</dbReference>
<dbReference type="PROSITE" id="PS51375">
    <property type="entry name" value="PPR"/>
    <property type="match status" value="2"/>
</dbReference>
<dbReference type="GO" id="GO:0003723">
    <property type="term" value="F:RNA binding"/>
    <property type="evidence" value="ECO:0007669"/>
    <property type="project" value="InterPro"/>
</dbReference>
<dbReference type="Gene3D" id="1.25.40.10">
    <property type="entry name" value="Tetratricopeptide repeat domain"/>
    <property type="match status" value="2"/>
</dbReference>
<dbReference type="NCBIfam" id="TIGR00756">
    <property type="entry name" value="PPR"/>
    <property type="match status" value="3"/>
</dbReference>
<dbReference type="Gramene" id="PHT63443">
    <property type="protein sequence ID" value="PHT63443"/>
    <property type="gene ID" value="T459_32667"/>
</dbReference>
<dbReference type="PANTHER" id="PTHR47926:SF540">
    <property type="entry name" value="PENTATRICOPEPTIDE REPEAT-CONTAINING PROTEIN"/>
    <property type="match status" value="1"/>
</dbReference>
<dbReference type="PANTHER" id="PTHR47926">
    <property type="entry name" value="PENTATRICOPEPTIDE REPEAT-CONTAINING PROTEIN"/>
    <property type="match status" value="1"/>
</dbReference>
<sequence length="252" mass="28234">MYAKMGLFPSARKLFDEMKMKDVPTWNSLIAGYAKNGNMEEAFKLFSEMPSRNVISLTVMISVCSQNGKYADALAIYKEMEKAGGVKPNEVKIASVLPACANLGALEFGEKIEVYARASGYFKNMFVCNALLEMHTKCVRIDRAMQLFHENGRRRNLCSWNTMIIGLAVHGKSDEALNIFNQMLINGSTPLGSMLQGSHLWIQDLVVLGEQIRVWMIAWSAGEATFDDVIHGSIEPRRVWKIAWASREQGCP</sequence>
<feature type="repeat" description="PPR" evidence="2">
    <location>
        <begin position="22"/>
        <end position="56"/>
    </location>
</feature>
<proteinExistence type="predicted"/>
<dbReference type="InterPro" id="IPR002885">
    <property type="entry name" value="PPR_rpt"/>
</dbReference>
<dbReference type="EMBL" id="AYRZ02000032">
    <property type="protein sequence ID" value="PHT63443.1"/>
    <property type="molecule type" value="Genomic_DNA"/>
</dbReference>